<feature type="transmembrane region" description="Helical" evidence="5">
    <location>
        <begin position="90"/>
        <end position="123"/>
    </location>
</feature>
<keyword evidence="3 5" id="KW-1133">Transmembrane helix</keyword>
<accession>A0A7X6D5Z2</accession>
<evidence type="ECO:0000256" key="2">
    <source>
        <dbReference type="ARBA" id="ARBA00022692"/>
    </source>
</evidence>
<reference evidence="6 7" key="1">
    <citation type="submission" date="2020-03" db="EMBL/GenBank/DDBJ databases">
        <title>Draft genome of Streptomyces sp. ventii, isolated from the Axial Seamount in the Pacific Ocean, and resequencing of the two type strains Streptomyces lonarensis strain NCL 716 and Streptomyces bohaiensis strain 11A07.</title>
        <authorList>
            <person name="Loughran R.M."/>
            <person name="Pfannmuller K.M."/>
            <person name="Wasson B.J."/>
            <person name="Deadmond M.C."/>
            <person name="Paddock B.E."/>
            <person name="Koyack M.J."/>
            <person name="Gallegos D.A."/>
            <person name="Mitchell E.A."/>
            <person name="Ushijima B."/>
            <person name="Saw J.H."/>
            <person name="Mcphail K.L."/>
            <person name="Videau P."/>
        </authorList>
    </citation>
    <scope>NUCLEOTIDE SEQUENCE [LARGE SCALE GENOMIC DNA]</scope>
    <source>
        <strain evidence="6 7">NCL716</strain>
    </source>
</reference>
<dbReference type="EMBL" id="JAAVJD010000443">
    <property type="protein sequence ID" value="NJQ08814.1"/>
    <property type="molecule type" value="Genomic_DNA"/>
</dbReference>
<protein>
    <submittedName>
        <fullName evidence="6">UbiA family prenyltransferase</fullName>
    </submittedName>
</protein>
<keyword evidence="2 5" id="KW-0812">Transmembrane</keyword>
<comment type="caution">
    <text evidence="6">The sequence shown here is derived from an EMBL/GenBank/DDBJ whole genome shotgun (WGS) entry which is preliminary data.</text>
</comment>
<dbReference type="Gene3D" id="1.10.357.140">
    <property type="entry name" value="UbiA prenyltransferase"/>
    <property type="match status" value="1"/>
</dbReference>
<keyword evidence="7" id="KW-1185">Reference proteome</keyword>
<organism evidence="6 7">
    <name type="scientific">Streptomyces lonarensis</name>
    <dbReference type="NCBI Taxonomy" id="700599"/>
    <lineage>
        <taxon>Bacteria</taxon>
        <taxon>Bacillati</taxon>
        <taxon>Actinomycetota</taxon>
        <taxon>Actinomycetes</taxon>
        <taxon>Kitasatosporales</taxon>
        <taxon>Streptomycetaceae</taxon>
        <taxon>Streptomyces</taxon>
    </lineage>
</organism>
<dbReference type="AlphaFoldDB" id="A0A7X6D5Z2"/>
<comment type="subcellular location">
    <subcellularLocation>
        <location evidence="1">Membrane</location>
        <topology evidence="1">Multi-pass membrane protein</topology>
    </subcellularLocation>
</comment>
<feature type="transmembrane region" description="Helical" evidence="5">
    <location>
        <begin position="135"/>
        <end position="155"/>
    </location>
</feature>
<dbReference type="GO" id="GO:0016020">
    <property type="term" value="C:membrane"/>
    <property type="evidence" value="ECO:0007669"/>
    <property type="project" value="UniProtKB-SubCell"/>
</dbReference>
<feature type="transmembrane region" description="Helical" evidence="5">
    <location>
        <begin position="161"/>
        <end position="183"/>
    </location>
</feature>
<dbReference type="Proteomes" id="UP000578686">
    <property type="component" value="Unassembled WGS sequence"/>
</dbReference>
<dbReference type="GO" id="GO:0016765">
    <property type="term" value="F:transferase activity, transferring alkyl or aryl (other than methyl) groups"/>
    <property type="evidence" value="ECO:0007669"/>
    <property type="project" value="InterPro"/>
</dbReference>
<dbReference type="Pfam" id="PF01040">
    <property type="entry name" value="UbiA"/>
    <property type="match status" value="1"/>
</dbReference>
<evidence type="ECO:0000313" key="7">
    <source>
        <dbReference type="Proteomes" id="UP000578686"/>
    </source>
</evidence>
<feature type="non-terminal residue" evidence="6">
    <location>
        <position position="231"/>
    </location>
</feature>
<gene>
    <name evidence="6" type="ORF">HCN56_25400</name>
</gene>
<evidence type="ECO:0000256" key="5">
    <source>
        <dbReference type="SAM" id="Phobius"/>
    </source>
</evidence>
<name>A0A7X6D5Z2_9ACTN</name>
<proteinExistence type="predicted"/>
<dbReference type="InterPro" id="IPR000537">
    <property type="entry name" value="UbiA_prenyltransferase"/>
</dbReference>
<feature type="transmembrane region" description="Helical" evidence="5">
    <location>
        <begin position="204"/>
        <end position="229"/>
    </location>
</feature>
<keyword evidence="4 5" id="KW-0472">Membrane</keyword>
<keyword evidence="6" id="KW-0808">Transferase</keyword>
<evidence type="ECO:0000256" key="4">
    <source>
        <dbReference type="ARBA" id="ARBA00023136"/>
    </source>
</evidence>
<feature type="transmembrane region" description="Helical" evidence="5">
    <location>
        <begin position="20"/>
        <end position="49"/>
    </location>
</feature>
<dbReference type="CDD" id="cd13956">
    <property type="entry name" value="PT_UbiA"/>
    <property type="match status" value="1"/>
</dbReference>
<evidence type="ECO:0000313" key="6">
    <source>
        <dbReference type="EMBL" id="NJQ08814.1"/>
    </source>
</evidence>
<evidence type="ECO:0000256" key="1">
    <source>
        <dbReference type="ARBA" id="ARBA00004141"/>
    </source>
</evidence>
<sequence>MRQNVGSVTSWCRASHPLPVLAVTAVTALLAVAWGHAAGGVLLLTAAVLTGQLSVGWLNDLVDADRDREAGRDDKPLARGELSRTAVRRAVVATAGVSALLTLLAGWPAAAAHLAALGSAWAYDLGGKSRAWSPACYAVSFGLLPAFVVLALPGAPWPPLWLVAGGALLGCAAHFLNVLPDLAEDAAAGVRGLPQRLGAARSRAVAAGLMLGACASLALGPVVGGGAAAEA</sequence>
<evidence type="ECO:0000256" key="3">
    <source>
        <dbReference type="ARBA" id="ARBA00022989"/>
    </source>
</evidence>
<dbReference type="InterPro" id="IPR044878">
    <property type="entry name" value="UbiA_sf"/>
</dbReference>